<dbReference type="PRINTS" id="PR00455">
    <property type="entry name" value="HTHTETR"/>
</dbReference>
<dbReference type="EMBL" id="JYIJ01000016">
    <property type="protein sequence ID" value="KWX03975.1"/>
    <property type="molecule type" value="Genomic_DNA"/>
</dbReference>
<dbReference type="PANTHER" id="PTHR30055">
    <property type="entry name" value="HTH-TYPE TRANSCRIPTIONAL REGULATOR RUTR"/>
    <property type="match status" value="1"/>
</dbReference>
<dbReference type="InterPro" id="IPR001647">
    <property type="entry name" value="HTH_TetR"/>
</dbReference>
<dbReference type="InterPro" id="IPR009057">
    <property type="entry name" value="Homeodomain-like_sf"/>
</dbReference>
<keyword evidence="8" id="KW-1185">Reference proteome</keyword>
<dbReference type="Gene3D" id="1.10.10.60">
    <property type="entry name" value="Homeodomain-like"/>
    <property type="match status" value="1"/>
</dbReference>
<reference evidence="8" key="3">
    <citation type="submission" date="2015-04" db="EMBL/GenBank/DDBJ databases">
        <title>Physiological reanalysis, assessment of diazotrophy, and genome sequences of multiple isolates of Streptomyces thermoautotrophicus.</title>
        <authorList>
            <person name="MacKellar D.C."/>
            <person name="Lieber L."/>
            <person name="Norman J."/>
            <person name="Bolger A."/>
            <person name="Tobin C."/>
            <person name="Murray J.W."/>
            <person name="Chang R."/>
            <person name="Ford T."/>
            <person name="Nguyen P.Q."/>
            <person name="Woodward J."/>
            <person name="Permingeat H."/>
            <person name="Joshi N.S."/>
            <person name="Silver P.A."/>
            <person name="Usadel B."/>
            <person name="Rutherford A.W."/>
            <person name="Friesen M."/>
            <person name="Prell J."/>
        </authorList>
    </citation>
    <scope>NUCLEOTIDE SEQUENCE [LARGE SCALE GENOMIC DNA]</scope>
    <source>
        <strain evidence="8">H1</strain>
    </source>
</reference>
<keyword evidence="3" id="KW-0804">Transcription</keyword>
<keyword evidence="1" id="KW-0805">Transcription regulation</keyword>
<dbReference type="Proteomes" id="UP000070188">
    <property type="component" value="Unassembled WGS sequence"/>
</dbReference>
<comment type="caution">
    <text evidence="6">The sequence shown here is derived from an EMBL/GenBank/DDBJ whole genome shotgun (WGS) entry which is preliminary data.</text>
</comment>
<accession>A0A132MPK1</accession>
<dbReference type="InterPro" id="IPR011075">
    <property type="entry name" value="TetR_C"/>
</dbReference>
<dbReference type="PANTHER" id="PTHR30055:SF148">
    <property type="entry name" value="TETR-FAMILY TRANSCRIPTIONAL REGULATOR"/>
    <property type="match status" value="1"/>
</dbReference>
<dbReference type="Pfam" id="PF00440">
    <property type="entry name" value="TetR_N"/>
    <property type="match status" value="1"/>
</dbReference>
<evidence type="ECO:0000256" key="1">
    <source>
        <dbReference type="ARBA" id="ARBA00023015"/>
    </source>
</evidence>
<dbReference type="Gene3D" id="1.10.357.10">
    <property type="entry name" value="Tetracycline Repressor, domain 2"/>
    <property type="match status" value="1"/>
</dbReference>
<feature type="DNA-binding region" description="H-T-H motif" evidence="4">
    <location>
        <begin position="34"/>
        <end position="53"/>
    </location>
</feature>
<dbReference type="GO" id="GO:0003700">
    <property type="term" value="F:DNA-binding transcription factor activity"/>
    <property type="evidence" value="ECO:0007669"/>
    <property type="project" value="TreeGrafter"/>
</dbReference>
<dbReference type="InterPro" id="IPR050109">
    <property type="entry name" value="HTH-type_TetR-like_transc_reg"/>
</dbReference>
<evidence type="ECO:0000256" key="3">
    <source>
        <dbReference type="ARBA" id="ARBA00023163"/>
    </source>
</evidence>
<dbReference type="Pfam" id="PF16859">
    <property type="entry name" value="TetR_C_11"/>
    <property type="match status" value="1"/>
</dbReference>
<sequence length="195" mass="21713">MVRRRGRPRDRDADARIRHAAAQLLVERGFDRMTMDEVAEHAGVAKATVYRRYSSKEDLAVDALETLFDVEIPVPDTGSLRGDLERVYADAIAFASSPAGAAFTRLAAIEACRDPRVAALYRRMIDDRQECVAVIFERARARGELRPDANPMAIMDWLPGMLVLRVITNAPLPTPEQIPELVDMLLRGIGSPDRS</sequence>
<dbReference type="SUPFAM" id="SSF48498">
    <property type="entry name" value="Tetracyclin repressor-like, C-terminal domain"/>
    <property type="match status" value="1"/>
</dbReference>
<dbReference type="AlphaFoldDB" id="A0A132MPK1"/>
<protein>
    <submittedName>
        <fullName evidence="6">Transcriptional regulator</fullName>
    </submittedName>
</protein>
<dbReference type="GO" id="GO:0000976">
    <property type="term" value="F:transcription cis-regulatory region binding"/>
    <property type="evidence" value="ECO:0007669"/>
    <property type="project" value="TreeGrafter"/>
</dbReference>
<evidence type="ECO:0000313" key="6">
    <source>
        <dbReference type="EMBL" id="KWW99655.1"/>
    </source>
</evidence>
<dbReference type="InterPro" id="IPR036271">
    <property type="entry name" value="Tet_transcr_reg_TetR-rel_C_sf"/>
</dbReference>
<reference evidence="7 9" key="1">
    <citation type="submission" date="2015-02" db="EMBL/GenBank/DDBJ databases">
        <title>Physiological reanalysis, assessment of diazotrophy, and genome sequences of multiple isolates of Streptomyces thermoautotrophicus.</title>
        <authorList>
            <person name="MacKellar D.C."/>
            <person name="Lieber L."/>
            <person name="Norman J."/>
            <person name="Bolger A."/>
            <person name="Tobin C."/>
            <person name="Murray J.W."/>
            <person name="Prell J."/>
        </authorList>
    </citation>
    <scope>NUCLEOTIDE SEQUENCE [LARGE SCALE GENOMIC DNA]</scope>
    <source>
        <strain evidence="7 9">UBT1</strain>
    </source>
</reference>
<proteinExistence type="predicted"/>
<keyword evidence="2 4" id="KW-0238">DNA-binding</keyword>
<dbReference type="EMBL" id="LAXD01000001">
    <property type="protein sequence ID" value="KWW99655.1"/>
    <property type="molecule type" value="Genomic_DNA"/>
</dbReference>
<evidence type="ECO:0000313" key="8">
    <source>
        <dbReference type="Proteomes" id="UP000070188"/>
    </source>
</evidence>
<evidence type="ECO:0000259" key="5">
    <source>
        <dbReference type="PROSITE" id="PS50977"/>
    </source>
</evidence>
<feature type="domain" description="HTH tetR-type" evidence="5">
    <location>
        <begin position="11"/>
        <end position="71"/>
    </location>
</feature>
<gene>
    <name evidence="6" type="ORF">LI90_1294</name>
    <name evidence="7" type="ORF">TH66_08400</name>
</gene>
<dbReference type="PROSITE" id="PS50977">
    <property type="entry name" value="HTH_TETR_2"/>
    <property type="match status" value="1"/>
</dbReference>
<dbReference type="STRING" id="1469144.LI90_1294"/>
<evidence type="ECO:0000313" key="9">
    <source>
        <dbReference type="Proteomes" id="UP000070659"/>
    </source>
</evidence>
<evidence type="ECO:0000313" key="7">
    <source>
        <dbReference type="EMBL" id="KWX03975.1"/>
    </source>
</evidence>
<evidence type="ECO:0000256" key="2">
    <source>
        <dbReference type="ARBA" id="ARBA00023125"/>
    </source>
</evidence>
<name>A0A132MPK1_9ACTN</name>
<dbReference type="SUPFAM" id="SSF46689">
    <property type="entry name" value="Homeodomain-like"/>
    <property type="match status" value="1"/>
</dbReference>
<dbReference type="PATRIC" id="fig|1469144.10.peg.1426"/>
<organism evidence="6 8">
    <name type="scientific">Carbonactinospora thermoautotrophica</name>
    <dbReference type="NCBI Taxonomy" id="1469144"/>
    <lineage>
        <taxon>Bacteria</taxon>
        <taxon>Bacillati</taxon>
        <taxon>Actinomycetota</taxon>
        <taxon>Actinomycetes</taxon>
        <taxon>Kitasatosporales</taxon>
        <taxon>Carbonactinosporaceae</taxon>
        <taxon>Carbonactinospora</taxon>
    </lineage>
</organism>
<reference evidence="6" key="2">
    <citation type="submission" date="2015-04" db="EMBL/GenBank/DDBJ databases">
        <title>Physiological reanalysis, assessment of diazotrophy, and genome sequences of multiple isolates of Streptomyces thermoautotrophicus.</title>
        <authorList>
            <person name="MacKellar D.C."/>
            <person name="Lieber L."/>
            <person name="Norman J."/>
            <person name="Bolger A."/>
            <person name="Tobin C."/>
            <person name="Murray J.W."/>
            <person name="Woodward J."/>
            <person name="Friesen M."/>
            <person name="Prell J."/>
        </authorList>
    </citation>
    <scope>NUCLEOTIDE SEQUENCE [LARGE SCALE GENOMIC DNA]</scope>
    <source>
        <strain evidence="6">H1</strain>
    </source>
</reference>
<dbReference type="Proteomes" id="UP000070659">
    <property type="component" value="Unassembled WGS sequence"/>
</dbReference>
<evidence type="ECO:0000256" key="4">
    <source>
        <dbReference type="PROSITE-ProRule" id="PRU00335"/>
    </source>
</evidence>